<evidence type="ECO:0000256" key="1">
    <source>
        <dbReference type="SAM" id="MobiDB-lite"/>
    </source>
</evidence>
<name>A0A914NC45_MELIC</name>
<organism evidence="2 3">
    <name type="scientific">Meloidogyne incognita</name>
    <name type="common">Southern root-knot nematode worm</name>
    <name type="synonym">Oxyuris incognita</name>
    <dbReference type="NCBI Taxonomy" id="6306"/>
    <lineage>
        <taxon>Eukaryota</taxon>
        <taxon>Metazoa</taxon>
        <taxon>Ecdysozoa</taxon>
        <taxon>Nematoda</taxon>
        <taxon>Chromadorea</taxon>
        <taxon>Rhabditida</taxon>
        <taxon>Tylenchina</taxon>
        <taxon>Tylenchomorpha</taxon>
        <taxon>Tylenchoidea</taxon>
        <taxon>Meloidogynidae</taxon>
        <taxon>Meloidogyninae</taxon>
        <taxon>Meloidogyne</taxon>
        <taxon>Meloidogyne incognita group</taxon>
    </lineage>
</organism>
<keyword evidence="2" id="KW-1185">Reference proteome</keyword>
<evidence type="ECO:0000313" key="2">
    <source>
        <dbReference type="Proteomes" id="UP000887563"/>
    </source>
</evidence>
<dbReference type="WBParaSite" id="Minc3s04016g35294">
    <property type="protein sequence ID" value="Minc3s04016g35294"/>
    <property type="gene ID" value="Minc3s04016g35294"/>
</dbReference>
<accession>A0A914NC45</accession>
<dbReference type="Proteomes" id="UP000887563">
    <property type="component" value="Unplaced"/>
</dbReference>
<evidence type="ECO:0000313" key="3">
    <source>
        <dbReference type="WBParaSite" id="Minc3s04016g35294"/>
    </source>
</evidence>
<sequence length="69" mass="8105">MENAVEDILEKTRISHSNNRTNGRIRTTRRPTRPTIPNSVYAQNDRIRYMRSHSCWWIMVCGSESNIAI</sequence>
<feature type="region of interest" description="Disordered" evidence="1">
    <location>
        <begin position="1"/>
        <end position="38"/>
    </location>
</feature>
<protein>
    <submittedName>
        <fullName evidence="3">Candidate secreted effector</fullName>
    </submittedName>
</protein>
<reference evidence="3" key="1">
    <citation type="submission" date="2022-11" db="UniProtKB">
        <authorList>
            <consortium name="WormBaseParasite"/>
        </authorList>
    </citation>
    <scope>IDENTIFICATION</scope>
</reference>
<proteinExistence type="predicted"/>
<dbReference type="AlphaFoldDB" id="A0A914NC45"/>